<name>A0A3P7K9S3_STRVU</name>
<keyword evidence="3" id="KW-1185">Reference proteome</keyword>
<feature type="compositionally biased region" description="Basic and acidic residues" evidence="1">
    <location>
        <begin position="76"/>
        <end position="87"/>
    </location>
</feature>
<accession>A0A3P7K9S3</accession>
<dbReference type="Proteomes" id="UP000270094">
    <property type="component" value="Unassembled WGS sequence"/>
</dbReference>
<feature type="region of interest" description="Disordered" evidence="1">
    <location>
        <begin position="1"/>
        <end position="93"/>
    </location>
</feature>
<gene>
    <name evidence="2" type="ORF">SVUK_LOCUS3023</name>
</gene>
<feature type="compositionally biased region" description="Polar residues" evidence="1">
    <location>
        <begin position="12"/>
        <end position="33"/>
    </location>
</feature>
<proteinExistence type="predicted"/>
<protein>
    <submittedName>
        <fullName evidence="2">Uncharacterized protein</fullName>
    </submittedName>
</protein>
<dbReference type="AlphaFoldDB" id="A0A3P7K9S3"/>
<evidence type="ECO:0000256" key="1">
    <source>
        <dbReference type="SAM" id="MobiDB-lite"/>
    </source>
</evidence>
<feature type="compositionally biased region" description="Low complexity" evidence="1">
    <location>
        <begin position="247"/>
        <end position="257"/>
    </location>
</feature>
<reference evidence="2 3" key="1">
    <citation type="submission" date="2018-11" db="EMBL/GenBank/DDBJ databases">
        <authorList>
            <consortium name="Pathogen Informatics"/>
        </authorList>
    </citation>
    <scope>NUCLEOTIDE SEQUENCE [LARGE SCALE GENOMIC DNA]</scope>
</reference>
<evidence type="ECO:0000313" key="3">
    <source>
        <dbReference type="Proteomes" id="UP000270094"/>
    </source>
</evidence>
<feature type="non-terminal residue" evidence="2">
    <location>
        <position position="579"/>
    </location>
</feature>
<feature type="compositionally biased region" description="Polar residues" evidence="1">
    <location>
        <begin position="229"/>
        <end position="240"/>
    </location>
</feature>
<feature type="region of interest" description="Disordered" evidence="1">
    <location>
        <begin position="132"/>
        <end position="153"/>
    </location>
</feature>
<feature type="region of interest" description="Disordered" evidence="1">
    <location>
        <begin position="228"/>
        <end position="259"/>
    </location>
</feature>
<feature type="compositionally biased region" description="Low complexity" evidence="1">
    <location>
        <begin position="1"/>
        <end position="11"/>
    </location>
</feature>
<evidence type="ECO:0000313" key="2">
    <source>
        <dbReference type="EMBL" id="VDM68025.1"/>
    </source>
</evidence>
<feature type="compositionally biased region" description="Basic and acidic residues" evidence="1">
    <location>
        <begin position="51"/>
        <end position="63"/>
    </location>
</feature>
<feature type="compositionally biased region" description="Basic and acidic residues" evidence="1">
    <location>
        <begin position="563"/>
        <end position="579"/>
    </location>
</feature>
<dbReference type="EMBL" id="UYYB01007355">
    <property type="protein sequence ID" value="VDM68025.1"/>
    <property type="molecule type" value="Genomic_DNA"/>
</dbReference>
<dbReference type="OrthoDB" id="330499at2759"/>
<feature type="compositionally biased region" description="Polar residues" evidence="1">
    <location>
        <begin position="132"/>
        <end position="150"/>
    </location>
</feature>
<organism evidence="2 3">
    <name type="scientific">Strongylus vulgaris</name>
    <name type="common">Blood worm</name>
    <dbReference type="NCBI Taxonomy" id="40348"/>
    <lineage>
        <taxon>Eukaryota</taxon>
        <taxon>Metazoa</taxon>
        <taxon>Ecdysozoa</taxon>
        <taxon>Nematoda</taxon>
        <taxon>Chromadorea</taxon>
        <taxon>Rhabditida</taxon>
        <taxon>Rhabditina</taxon>
        <taxon>Rhabditomorpha</taxon>
        <taxon>Strongyloidea</taxon>
        <taxon>Strongylidae</taxon>
        <taxon>Strongylus</taxon>
    </lineage>
</organism>
<feature type="region of interest" description="Disordered" evidence="1">
    <location>
        <begin position="559"/>
        <end position="579"/>
    </location>
</feature>
<sequence length="579" mass="64927">MRSSQKSFSSSTQPLHTYPLSSSSRNGSISAKSGSRYERLSTPPATQYNQYKDRAPFLRDSGREAGATPIFGPSSDSRRASEDHKVYDSPVSSRVIRSEETNALLERYGVRRSSAGQSSIQNYLQQRRQIHSNSNEGPTVRPNSDNSDFGTTIGDGLHAMRFTEFQDPKQTSAEEHITQNEYISRLLAAHNRVDELLKSRGLSAEDESKYLRAWEKIPIVRKQGYQRVLTPSNSSDSGLSTDDESEPSSSESISENEVNCKEDFTRDEMSETCIKIIAVPSELLRSSLTCRGSTLKVVNASFVIGCKPSFRPMSSSRATKLLHFEESDVICIASSYAMQSTSYSLKHKQQSVAVAKVMPIRYKGEHIEASFEETKLVKFSDSFVDIKHSDISPEAKRHKDVRQQMKMRSGKPIPVAEQQRTVLSNLICRAKPSVPSTAEISIQHCSFYQISSNAVESFPEKHVRINLRLTERAPTKCSTVIALPTTTRPLFAYLTVSSKKKKTIRRAKTMQNPDAEEPIGKLNRSMSIERSKGIKQRKVNRIVIPNSFLHLTSLKSCAQQEHGQAEEVKKEEKESLEQV</sequence>